<organism evidence="1">
    <name type="scientific">marine metagenome</name>
    <dbReference type="NCBI Taxonomy" id="408172"/>
    <lineage>
        <taxon>unclassified sequences</taxon>
        <taxon>metagenomes</taxon>
        <taxon>ecological metagenomes</taxon>
    </lineage>
</organism>
<gene>
    <name evidence="1" type="ORF">METZ01_LOCUS20482</name>
</gene>
<accession>A0A381PMD2</accession>
<protein>
    <submittedName>
        <fullName evidence="1">Uncharacterized protein</fullName>
    </submittedName>
</protein>
<reference evidence="1" key="1">
    <citation type="submission" date="2018-05" db="EMBL/GenBank/DDBJ databases">
        <authorList>
            <person name="Lanie J.A."/>
            <person name="Ng W.-L."/>
            <person name="Kazmierczak K.M."/>
            <person name="Andrzejewski T.M."/>
            <person name="Davidsen T.M."/>
            <person name="Wayne K.J."/>
            <person name="Tettelin H."/>
            <person name="Glass J.I."/>
            <person name="Rusch D."/>
            <person name="Podicherti R."/>
            <person name="Tsui H.-C.T."/>
            <person name="Winkler M.E."/>
        </authorList>
    </citation>
    <scope>NUCLEOTIDE SEQUENCE</scope>
</reference>
<dbReference type="AlphaFoldDB" id="A0A381PMD2"/>
<evidence type="ECO:0000313" key="1">
    <source>
        <dbReference type="EMBL" id="SUZ67628.1"/>
    </source>
</evidence>
<dbReference type="EMBL" id="UINC01001016">
    <property type="protein sequence ID" value="SUZ67628.1"/>
    <property type="molecule type" value="Genomic_DNA"/>
</dbReference>
<sequence length="229" mass="25122">MPIHHMLYRCPRCGHDPLEGRKGRAKCSSCGTRFEQGRGSLILMRPPQGPVEEASATSLIADLEKMGGAGTGRERGTGSSGERLLREARVAFGTAAGYDVIRWWGEVIGFSERISWKGKGLIRLEGESLTFTPNGEAAVRGGGVDPDAGGEEFSCLLGDIRGIQISSGAVQVTLERGQLYQFEFVDDSAKRWEDLLCLALRRFYSEKGRSVIEFKPRVVTEWLPIGSDR</sequence>
<proteinExistence type="predicted"/>
<name>A0A381PMD2_9ZZZZ</name>